<organism evidence="8 9">
    <name type="scientific">Rhodocista pekingensis</name>
    <dbReference type="NCBI Taxonomy" id="201185"/>
    <lineage>
        <taxon>Bacteria</taxon>
        <taxon>Pseudomonadati</taxon>
        <taxon>Pseudomonadota</taxon>
        <taxon>Alphaproteobacteria</taxon>
        <taxon>Rhodospirillales</taxon>
        <taxon>Azospirillaceae</taxon>
        <taxon>Rhodocista</taxon>
    </lineage>
</organism>
<dbReference type="EC" id="2.1.1.222" evidence="5"/>
<dbReference type="RefSeq" id="WP_377357307.1">
    <property type="nucleotide sequence ID" value="NZ_JBHTCM010000006.1"/>
</dbReference>
<protein>
    <recommendedName>
        <fullName evidence="5">Ubiquinone biosynthesis O-methyltransferase</fullName>
    </recommendedName>
    <alternativeName>
        <fullName evidence="5">2-polyprenyl-6-hydroxyphenol methylase</fullName>
        <ecNumber evidence="5">2.1.1.222</ecNumber>
    </alternativeName>
    <alternativeName>
        <fullName evidence="5">3-demethylubiquinone 3-O-methyltransferase</fullName>
        <ecNumber evidence="5">2.1.1.64</ecNumber>
    </alternativeName>
</protein>
<feature type="binding site" evidence="5">
    <location>
        <position position="56"/>
    </location>
    <ligand>
        <name>S-adenosyl-L-methionine</name>
        <dbReference type="ChEBI" id="CHEBI:59789"/>
    </ligand>
</feature>
<feature type="binding site" evidence="5">
    <location>
        <position position="108"/>
    </location>
    <ligand>
        <name>S-adenosyl-L-methionine</name>
        <dbReference type="ChEBI" id="CHEBI:59789"/>
    </ligand>
</feature>
<dbReference type="PANTHER" id="PTHR43464">
    <property type="entry name" value="METHYLTRANSFERASE"/>
    <property type="match status" value="1"/>
</dbReference>
<gene>
    <name evidence="5 8" type="primary">ubiG</name>
    <name evidence="8" type="ORF">ACFQPS_06050</name>
</gene>
<sequence length="263" mass="28683">MNAAANAPRSTPGSGATPGPRTTVDPGEVERFSAMAAEWWDPRGKFSPLHKFNPVRLAYIRDALCDRWGRDPMAERPLEGIRILDVGCGGGLIAEPLARLGAEVVGIDASERNVKTAATHALETGTAVDYRVGTAEALAATGERFDVVLALEIVEHVADVDLLLTAITTLTKQDGLLFMATVNRTAKSFVMAIVGAEYVLRWLPRGTHDWRKFIRPSELATGLRQLGFGIKNLTGLVYNPMTDRFSLAERDVDVNYMLYAARD</sequence>
<keyword evidence="2 5" id="KW-0808">Transferase</keyword>
<dbReference type="EMBL" id="JBHTCM010000006">
    <property type="protein sequence ID" value="MFC7332718.1"/>
    <property type="molecule type" value="Genomic_DNA"/>
</dbReference>
<dbReference type="Pfam" id="PF08241">
    <property type="entry name" value="Methyltransf_11"/>
    <property type="match status" value="1"/>
</dbReference>
<evidence type="ECO:0000313" key="8">
    <source>
        <dbReference type="EMBL" id="MFC7332718.1"/>
    </source>
</evidence>
<feature type="domain" description="Methyltransferase type 11" evidence="7">
    <location>
        <begin position="84"/>
        <end position="178"/>
    </location>
</feature>
<keyword evidence="4 5" id="KW-0949">S-adenosyl-L-methionine</keyword>
<feature type="binding site" evidence="5">
    <location>
        <position position="87"/>
    </location>
    <ligand>
        <name>S-adenosyl-L-methionine</name>
        <dbReference type="ChEBI" id="CHEBI:59789"/>
    </ligand>
</feature>
<keyword evidence="3 5" id="KW-0831">Ubiquinone biosynthesis</keyword>
<comment type="caution">
    <text evidence="8">The sequence shown here is derived from an EMBL/GenBank/DDBJ whole genome shotgun (WGS) entry which is preliminary data.</text>
</comment>
<dbReference type="InterPro" id="IPR010233">
    <property type="entry name" value="UbiG_MeTrfase"/>
</dbReference>
<comment type="similarity">
    <text evidence="5">Belongs to the methyltransferase superfamily. UbiG/COQ3 family.</text>
</comment>
<evidence type="ECO:0000256" key="5">
    <source>
        <dbReference type="HAMAP-Rule" id="MF_00472"/>
    </source>
</evidence>
<dbReference type="NCBIfam" id="TIGR01983">
    <property type="entry name" value="UbiG"/>
    <property type="match status" value="1"/>
</dbReference>
<comment type="pathway">
    <text evidence="5">Cofactor biosynthesis; ubiquinone biosynthesis.</text>
</comment>
<proteinExistence type="inferred from homology"/>
<dbReference type="SUPFAM" id="SSF53335">
    <property type="entry name" value="S-adenosyl-L-methionine-dependent methyltransferases"/>
    <property type="match status" value="1"/>
</dbReference>
<evidence type="ECO:0000256" key="2">
    <source>
        <dbReference type="ARBA" id="ARBA00022679"/>
    </source>
</evidence>
<dbReference type="HAMAP" id="MF_00472">
    <property type="entry name" value="UbiG"/>
    <property type="match status" value="1"/>
</dbReference>
<evidence type="ECO:0000256" key="1">
    <source>
        <dbReference type="ARBA" id="ARBA00022603"/>
    </source>
</evidence>
<dbReference type="InterPro" id="IPR013216">
    <property type="entry name" value="Methyltransf_11"/>
</dbReference>
<dbReference type="PANTHER" id="PTHR43464:SF19">
    <property type="entry name" value="UBIQUINONE BIOSYNTHESIS O-METHYLTRANSFERASE, MITOCHONDRIAL"/>
    <property type="match status" value="1"/>
</dbReference>
<reference evidence="9" key="1">
    <citation type="journal article" date="2019" name="Int. J. Syst. Evol. Microbiol.">
        <title>The Global Catalogue of Microorganisms (GCM) 10K type strain sequencing project: providing services to taxonomists for standard genome sequencing and annotation.</title>
        <authorList>
            <consortium name="The Broad Institute Genomics Platform"/>
            <consortium name="The Broad Institute Genome Sequencing Center for Infectious Disease"/>
            <person name="Wu L."/>
            <person name="Ma J."/>
        </authorList>
    </citation>
    <scope>NUCLEOTIDE SEQUENCE [LARGE SCALE GENOMIC DNA]</scope>
    <source>
        <strain evidence="9">CGMCC 1.16275</strain>
    </source>
</reference>
<keyword evidence="1 5" id="KW-0489">Methyltransferase</keyword>
<comment type="catalytic activity">
    <reaction evidence="5">
        <text>a 3-(all-trans-polyprenyl)benzene-1,2-diol + S-adenosyl-L-methionine = a 2-methoxy-6-(all-trans-polyprenyl)phenol + S-adenosyl-L-homocysteine + H(+)</text>
        <dbReference type="Rhea" id="RHEA:31411"/>
        <dbReference type="Rhea" id="RHEA-COMP:9550"/>
        <dbReference type="Rhea" id="RHEA-COMP:9551"/>
        <dbReference type="ChEBI" id="CHEBI:15378"/>
        <dbReference type="ChEBI" id="CHEBI:57856"/>
        <dbReference type="ChEBI" id="CHEBI:59789"/>
        <dbReference type="ChEBI" id="CHEBI:62729"/>
        <dbReference type="ChEBI" id="CHEBI:62731"/>
        <dbReference type="EC" id="2.1.1.222"/>
    </reaction>
</comment>
<dbReference type="Proteomes" id="UP001596456">
    <property type="component" value="Unassembled WGS sequence"/>
</dbReference>
<evidence type="ECO:0000256" key="4">
    <source>
        <dbReference type="ARBA" id="ARBA00022691"/>
    </source>
</evidence>
<dbReference type="CDD" id="cd02440">
    <property type="entry name" value="AdoMet_MTases"/>
    <property type="match status" value="1"/>
</dbReference>
<accession>A0ABW2KRW1</accession>
<evidence type="ECO:0000259" key="7">
    <source>
        <dbReference type="Pfam" id="PF08241"/>
    </source>
</evidence>
<dbReference type="GO" id="GO:0061542">
    <property type="term" value="F:3-demethylubiquinol 3-O-methyltransferase activity"/>
    <property type="evidence" value="ECO:0007669"/>
    <property type="project" value="UniProtKB-EC"/>
</dbReference>
<dbReference type="GO" id="GO:0032259">
    <property type="term" value="P:methylation"/>
    <property type="evidence" value="ECO:0007669"/>
    <property type="project" value="UniProtKB-KW"/>
</dbReference>
<dbReference type="GO" id="GO:0102208">
    <property type="term" value="F:2-polyprenyl-6-hydroxyphenol methylase activity"/>
    <property type="evidence" value="ECO:0007669"/>
    <property type="project" value="UniProtKB-EC"/>
</dbReference>
<dbReference type="Gene3D" id="3.40.50.150">
    <property type="entry name" value="Vaccinia Virus protein VP39"/>
    <property type="match status" value="1"/>
</dbReference>
<evidence type="ECO:0000313" key="9">
    <source>
        <dbReference type="Proteomes" id="UP001596456"/>
    </source>
</evidence>
<dbReference type="EC" id="2.1.1.64" evidence="5"/>
<feature type="binding site" evidence="5">
    <location>
        <position position="151"/>
    </location>
    <ligand>
        <name>S-adenosyl-L-methionine</name>
        <dbReference type="ChEBI" id="CHEBI:59789"/>
    </ligand>
</feature>
<comment type="function">
    <text evidence="5">O-methyltransferase that catalyzes the 2 O-methylation steps in the ubiquinone biosynthetic pathway.</text>
</comment>
<name>A0ABW2KRW1_9PROT</name>
<comment type="catalytic activity">
    <reaction evidence="5">
        <text>a 3-demethylubiquinol + S-adenosyl-L-methionine = a ubiquinol + S-adenosyl-L-homocysteine + H(+)</text>
        <dbReference type="Rhea" id="RHEA:44380"/>
        <dbReference type="Rhea" id="RHEA-COMP:9566"/>
        <dbReference type="Rhea" id="RHEA-COMP:10914"/>
        <dbReference type="ChEBI" id="CHEBI:15378"/>
        <dbReference type="ChEBI" id="CHEBI:17976"/>
        <dbReference type="ChEBI" id="CHEBI:57856"/>
        <dbReference type="ChEBI" id="CHEBI:59789"/>
        <dbReference type="ChEBI" id="CHEBI:84422"/>
        <dbReference type="EC" id="2.1.1.64"/>
    </reaction>
</comment>
<keyword evidence="9" id="KW-1185">Reference proteome</keyword>
<evidence type="ECO:0000256" key="6">
    <source>
        <dbReference type="SAM" id="MobiDB-lite"/>
    </source>
</evidence>
<evidence type="ECO:0000256" key="3">
    <source>
        <dbReference type="ARBA" id="ARBA00022688"/>
    </source>
</evidence>
<feature type="region of interest" description="Disordered" evidence="6">
    <location>
        <begin position="1"/>
        <end position="27"/>
    </location>
</feature>
<dbReference type="InterPro" id="IPR029063">
    <property type="entry name" value="SAM-dependent_MTases_sf"/>
</dbReference>